<dbReference type="Proteomes" id="UP000608071">
    <property type="component" value="Unassembled WGS sequence"/>
</dbReference>
<dbReference type="SUPFAM" id="SSF47240">
    <property type="entry name" value="Ferritin-like"/>
    <property type="match status" value="1"/>
</dbReference>
<reference evidence="1 2" key="1">
    <citation type="submission" date="2020-08" db="EMBL/GenBank/DDBJ databases">
        <title>A Genomic Blueprint of the Chicken Gut Microbiome.</title>
        <authorList>
            <person name="Gilroy R."/>
            <person name="Ravi A."/>
            <person name="Getino M."/>
            <person name="Pursley I."/>
            <person name="Horton D.L."/>
            <person name="Alikhan N.-F."/>
            <person name="Baker D."/>
            <person name="Gharbi K."/>
            <person name="Hall N."/>
            <person name="Watson M."/>
            <person name="Adriaenssens E.M."/>
            <person name="Foster-Nyarko E."/>
            <person name="Jarju S."/>
            <person name="Secka A."/>
            <person name="Antonio M."/>
            <person name="Oren A."/>
            <person name="Chaudhuri R."/>
            <person name="La Ragione R.M."/>
            <person name="Hildebrand F."/>
            <person name="Pallen M.J."/>
        </authorList>
    </citation>
    <scope>NUCLEOTIDE SEQUENCE [LARGE SCALE GENOMIC DNA]</scope>
    <source>
        <strain evidence="1 2">Sa2BVA9</strain>
    </source>
</reference>
<keyword evidence="1" id="KW-0167">Capsid protein</keyword>
<keyword evidence="2" id="KW-1185">Reference proteome</keyword>
<dbReference type="Gene3D" id="1.20.1260.10">
    <property type="match status" value="1"/>
</dbReference>
<name>A0ABR8STQ0_9BACL</name>
<dbReference type="InterPro" id="IPR009078">
    <property type="entry name" value="Ferritin-like_SF"/>
</dbReference>
<dbReference type="EMBL" id="JACSQL010000001">
    <property type="protein sequence ID" value="MBD7966876.1"/>
    <property type="molecule type" value="Genomic_DNA"/>
</dbReference>
<dbReference type="RefSeq" id="WP_191797797.1">
    <property type="nucleotide sequence ID" value="NZ_JACSQL010000001.1"/>
</dbReference>
<dbReference type="InterPro" id="IPR012347">
    <property type="entry name" value="Ferritin-like"/>
</dbReference>
<evidence type="ECO:0000313" key="1">
    <source>
        <dbReference type="EMBL" id="MBD7966876.1"/>
    </source>
</evidence>
<comment type="caution">
    <text evidence="1">The sequence shown here is derived from an EMBL/GenBank/DDBJ whole genome shotgun (WGS) entry which is preliminary data.</text>
</comment>
<sequence>MQNGSMQPITGKELEYIADCLSNEDLLTKQCAATASSIQNPQLKQVLSQHIQMHKQHADQLIGALQQHQPLAPTQPSN</sequence>
<gene>
    <name evidence="1" type="ORF">H9647_02255</name>
</gene>
<evidence type="ECO:0000313" key="2">
    <source>
        <dbReference type="Proteomes" id="UP000608071"/>
    </source>
</evidence>
<keyword evidence="1" id="KW-0946">Virion</keyword>
<organism evidence="1 2">
    <name type="scientific">Paenibacillus gallinarum</name>
    <dbReference type="NCBI Taxonomy" id="2762232"/>
    <lineage>
        <taxon>Bacteria</taxon>
        <taxon>Bacillati</taxon>
        <taxon>Bacillota</taxon>
        <taxon>Bacilli</taxon>
        <taxon>Bacillales</taxon>
        <taxon>Paenibacillaceae</taxon>
        <taxon>Paenibacillus</taxon>
    </lineage>
</organism>
<protein>
    <submittedName>
        <fullName evidence="1">Spore coat protein</fullName>
    </submittedName>
</protein>
<proteinExistence type="predicted"/>
<accession>A0ABR8STQ0</accession>